<dbReference type="GO" id="GO:0016747">
    <property type="term" value="F:acyltransferase activity, transferring groups other than amino-acyl groups"/>
    <property type="evidence" value="ECO:0007669"/>
    <property type="project" value="InterPro"/>
</dbReference>
<name>A0AAW5BHL8_9FIRM</name>
<proteinExistence type="predicted"/>
<dbReference type="Proteomes" id="UP000669239">
    <property type="component" value="Unassembled WGS sequence"/>
</dbReference>
<comment type="caution">
    <text evidence="2">The sequence shown here is derived from an EMBL/GenBank/DDBJ whole genome shotgun (WGS) entry which is preliminary data.</text>
</comment>
<organism evidence="2 5">
    <name type="scientific">Enterocloster aldenensis</name>
    <dbReference type="NCBI Taxonomy" id="358742"/>
    <lineage>
        <taxon>Bacteria</taxon>
        <taxon>Bacillati</taxon>
        <taxon>Bacillota</taxon>
        <taxon>Clostridia</taxon>
        <taxon>Lachnospirales</taxon>
        <taxon>Lachnospiraceae</taxon>
        <taxon>Enterocloster</taxon>
    </lineage>
</organism>
<reference evidence="3" key="2">
    <citation type="submission" date="2020-02" db="EMBL/GenBank/DDBJ databases">
        <authorList>
            <person name="Littmann E."/>
            <person name="Sorbara M."/>
        </authorList>
    </citation>
    <scope>NUCLEOTIDE SEQUENCE</scope>
    <source>
        <strain evidence="3">MSK.1.17</strain>
    </source>
</reference>
<dbReference type="Proteomes" id="UP001299608">
    <property type="component" value="Unassembled WGS sequence"/>
</dbReference>
<dbReference type="AlphaFoldDB" id="A0AAW5BHL8"/>
<dbReference type="SUPFAM" id="SSF55729">
    <property type="entry name" value="Acyl-CoA N-acyltransferases (Nat)"/>
    <property type="match status" value="1"/>
</dbReference>
<dbReference type="Gene3D" id="3.40.630.30">
    <property type="match status" value="1"/>
</dbReference>
<gene>
    <name evidence="3" type="ORF">G5B36_15515</name>
    <name evidence="2" type="ORF">L0N08_00040</name>
</gene>
<dbReference type="EMBL" id="JAKNGE010000001">
    <property type="protein sequence ID" value="MCG4743796.1"/>
    <property type="molecule type" value="Genomic_DNA"/>
</dbReference>
<sequence>MFIRRYQSGDCRELAELFYNTVHGVNCRDYTKEQLDAWACGLVDMETWNRSFEEHFTVIAQAEGRITGFGDMSADGYLDRLYVHRDYQGKGIASALCGRMEQWIRGQGKGKGELVVTTHASITARPFFEKRGYHVVKEQQVERRGVVLINYVMIKRL</sequence>
<dbReference type="InterPro" id="IPR000182">
    <property type="entry name" value="GNAT_dom"/>
</dbReference>
<dbReference type="GeneID" id="97204026"/>
<accession>A0AAW5BHL8</accession>
<dbReference type="PANTHER" id="PTHR43451">
    <property type="entry name" value="ACETYLTRANSFERASE (GNAT) FAMILY PROTEIN"/>
    <property type="match status" value="1"/>
</dbReference>
<evidence type="ECO:0000259" key="1">
    <source>
        <dbReference type="PROSITE" id="PS51186"/>
    </source>
</evidence>
<protein>
    <submittedName>
        <fullName evidence="2">GNAT family N-acetyltransferase</fullName>
        <ecNumber evidence="2">2.3.1.-</ecNumber>
    </submittedName>
</protein>
<keyword evidence="2" id="KW-0012">Acyltransferase</keyword>
<reference evidence="2" key="3">
    <citation type="submission" date="2022-01" db="EMBL/GenBank/DDBJ databases">
        <title>Collection of gut derived symbiotic bacterial strains cultured from healthy donors.</title>
        <authorList>
            <person name="Lin H."/>
            <person name="Kohout C."/>
            <person name="Waligurski E."/>
            <person name="Pamer E.G."/>
        </authorList>
    </citation>
    <scope>NUCLEOTIDE SEQUENCE</scope>
    <source>
        <strain evidence="2">DFI.6.55</strain>
    </source>
</reference>
<keyword evidence="4" id="KW-1185">Reference proteome</keyword>
<feature type="domain" description="N-acetyltransferase" evidence="1">
    <location>
        <begin position="1"/>
        <end position="157"/>
    </location>
</feature>
<dbReference type="CDD" id="cd04301">
    <property type="entry name" value="NAT_SF"/>
    <property type="match status" value="1"/>
</dbReference>
<reference evidence="3 4" key="1">
    <citation type="journal article" date="2020" name="Cell Host Microbe">
        <title>Functional and Genomic Variation between Human-Derived Isolates of Lachnospiraceae Reveals Inter- and Intra-Species Diversity.</title>
        <authorList>
            <person name="Sorbara M.T."/>
            <person name="Littmann E.R."/>
            <person name="Fontana E."/>
            <person name="Moody T.U."/>
            <person name="Kohout C.E."/>
            <person name="Gjonbalaj M."/>
            <person name="Eaton V."/>
            <person name="Seok R."/>
            <person name="Leiner I.M."/>
            <person name="Pamer E.G."/>
        </authorList>
    </citation>
    <scope>NUCLEOTIDE SEQUENCE [LARGE SCALE GENOMIC DNA]</scope>
    <source>
        <strain evidence="3 4">MSK.1.17</strain>
    </source>
</reference>
<dbReference type="InterPro" id="IPR052564">
    <property type="entry name" value="N-acetyltrans/Recomb-assoc"/>
</dbReference>
<evidence type="ECO:0000313" key="3">
    <source>
        <dbReference type="EMBL" id="NSJ50098.1"/>
    </source>
</evidence>
<evidence type="ECO:0000313" key="5">
    <source>
        <dbReference type="Proteomes" id="UP001299608"/>
    </source>
</evidence>
<dbReference type="PANTHER" id="PTHR43451:SF1">
    <property type="entry name" value="ACETYLTRANSFERASE"/>
    <property type="match status" value="1"/>
</dbReference>
<keyword evidence="2" id="KW-0808">Transferase</keyword>
<dbReference type="Pfam" id="PF13673">
    <property type="entry name" value="Acetyltransf_10"/>
    <property type="match status" value="1"/>
</dbReference>
<evidence type="ECO:0000313" key="4">
    <source>
        <dbReference type="Proteomes" id="UP000669239"/>
    </source>
</evidence>
<evidence type="ECO:0000313" key="2">
    <source>
        <dbReference type="EMBL" id="MCG4743796.1"/>
    </source>
</evidence>
<dbReference type="PROSITE" id="PS51186">
    <property type="entry name" value="GNAT"/>
    <property type="match status" value="1"/>
</dbReference>
<dbReference type="InterPro" id="IPR016181">
    <property type="entry name" value="Acyl_CoA_acyltransferase"/>
</dbReference>
<dbReference type="EC" id="2.3.1.-" evidence="2"/>
<dbReference type="RefSeq" id="WP_117557013.1">
    <property type="nucleotide sequence ID" value="NZ_BAABZL010000001.1"/>
</dbReference>
<dbReference type="EMBL" id="JAAITT010000021">
    <property type="protein sequence ID" value="NSJ50098.1"/>
    <property type="molecule type" value="Genomic_DNA"/>
</dbReference>